<organism evidence="1 2">
    <name type="scientific">Acinetobacter terrae</name>
    <dbReference type="NCBI Taxonomy" id="2731247"/>
    <lineage>
        <taxon>Bacteria</taxon>
        <taxon>Pseudomonadati</taxon>
        <taxon>Pseudomonadota</taxon>
        <taxon>Gammaproteobacteria</taxon>
        <taxon>Moraxellales</taxon>
        <taxon>Moraxellaceae</taxon>
        <taxon>Acinetobacter</taxon>
        <taxon>Acinetobacter Taxon 24</taxon>
    </lineage>
</organism>
<evidence type="ECO:0000313" key="1">
    <source>
        <dbReference type="EMBL" id="TCB57980.1"/>
    </source>
</evidence>
<dbReference type="EMBL" id="SJOA01000015">
    <property type="protein sequence ID" value="TCB57980.1"/>
    <property type="molecule type" value="Genomic_DNA"/>
</dbReference>
<evidence type="ECO:0000313" key="2">
    <source>
        <dbReference type="Proteomes" id="UP000291380"/>
    </source>
</evidence>
<reference evidence="1 2" key="1">
    <citation type="submission" date="2019-02" db="EMBL/GenBank/DDBJ databases">
        <title>High diversity of culturable Acinetobacter species in natural soil and water ecosystems.</title>
        <authorList>
            <person name="Radolfova-Krizova L."/>
            <person name="Nemec A."/>
        </authorList>
    </citation>
    <scope>NUCLEOTIDE SEQUENCE [LARGE SCALE GENOMIC DNA]</scope>
    <source>
        <strain evidence="1 2">ANC 4281</strain>
    </source>
</reference>
<dbReference type="OrthoDB" id="6697886at2"/>
<dbReference type="AlphaFoldDB" id="A0A4R0EMH5"/>
<sequence>MKPLWLSYNTVCELLCLERNGLRSLMRREKLFPKAFKLGTSRQAAVYFDREEIETWYQDFKERYRGEK</sequence>
<dbReference type="Proteomes" id="UP000291380">
    <property type="component" value="Unassembled WGS sequence"/>
</dbReference>
<accession>A0A4R0EMH5</accession>
<name>A0A4R0EMH5_9GAMM</name>
<comment type="caution">
    <text evidence="1">The sequence shown here is derived from an EMBL/GenBank/DDBJ whole genome shotgun (WGS) entry which is preliminary data.</text>
</comment>
<proteinExistence type="predicted"/>
<gene>
    <name evidence="1" type="ORF">E0H85_11595</name>
</gene>
<protein>
    <submittedName>
        <fullName evidence="1">AlpA family phage regulatory protein</fullName>
    </submittedName>
</protein>